<dbReference type="Proteomes" id="UP001596022">
    <property type="component" value="Unassembled WGS sequence"/>
</dbReference>
<dbReference type="PANTHER" id="PTHR37310">
    <property type="entry name" value="CYTOPLASMIC PROTEIN-RELATED"/>
    <property type="match status" value="1"/>
</dbReference>
<evidence type="ECO:0000313" key="2">
    <source>
        <dbReference type="Proteomes" id="UP001596022"/>
    </source>
</evidence>
<keyword evidence="2" id="KW-1185">Reference proteome</keyword>
<reference evidence="2" key="1">
    <citation type="journal article" date="2019" name="Int. J. Syst. Evol. Microbiol.">
        <title>The Global Catalogue of Microorganisms (GCM) 10K type strain sequencing project: providing services to taxonomists for standard genome sequencing and annotation.</title>
        <authorList>
            <consortium name="The Broad Institute Genomics Platform"/>
            <consortium name="The Broad Institute Genome Sequencing Center for Infectious Disease"/>
            <person name="Wu L."/>
            <person name="Ma J."/>
        </authorList>
    </citation>
    <scope>NUCLEOTIDE SEQUENCE [LARGE SCALE GENOMIC DNA]</scope>
    <source>
        <strain evidence="2">CGMCC 1.16306</strain>
    </source>
</reference>
<evidence type="ECO:0000313" key="1">
    <source>
        <dbReference type="EMBL" id="MFC4618805.1"/>
    </source>
</evidence>
<comment type="caution">
    <text evidence="1">The sequence shown here is derived from an EMBL/GenBank/DDBJ whole genome shotgun (WGS) entry which is preliminary data.</text>
</comment>
<dbReference type="InterPro" id="IPR044543">
    <property type="entry name" value="YHJQ-like"/>
</dbReference>
<dbReference type="PANTHER" id="PTHR37310:SF1">
    <property type="entry name" value="CYTOPLASMIC PROTEIN"/>
    <property type="match status" value="1"/>
</dbReference>
<dbReference type="CDD" id="cd08026">
    <property type="entry name" value="DUF326"/>
    <property type="match status" value="1"/>
</dbReference>
<accession>A0ABV9GQ82</accession>
<gene>
    <name evidence="1" type="ORF">ACFO4N_08650</name>
</gene>
<proteinExistence type="predicted"/>
<name>A0ABV9GQ82_9BACL</name>
<dbReference type="InterPro" id="IPR005560">
    <property type="entry name" value="Csp_YhjQ"/>
</dbReference>
<protein>
    <submittedName>
        <fullName evidence="1">Four-helix bundle copper-binding protein</fullName>
    </submittedName>
</protein>
<dbReference type="RefSeq" id="WP_376845906.1">
    <property type="nucleotide sequence ID" value="NZ_JBHSFW010000003.1"/>
</dbReference>
<dbReference type="Pfam" id="PF03860">
    <property type="entry name" value="Csp"/>
    <property type="match status" value="1"/>
</dbReference>
<dbReference type="EMBL" id="JBHSFW010000003">
    <property type="protein sequence ID" value="MFC4618805.1"/>
    <property type="molecule type" value="Genomic_DNA"/>
</dbReference>
<dbReference type="Gene3D" id="1.20.1270.360">
    <property type="match status" value="1"/>
</dbReference>
<sequence>MPDYDLNQAWVSPSNVGGWHGVNEINNPNIDGWPGGNDFSHPNAAGWSMNPNWDGHQISGWHADDWDGYMDDGWDGVGINPPNPTGWHMENDWNMMPNGGPVLAAHMEKGMDHLIQMIADCGLMCEQTAAYLLEKEDLNARRQQLRSLHDCASICALTACLLARNSPFAREALHMCARVCDACSRECRRFKDRWSQECGRMCSECARMCRMHAK</sequence>
<organism evidence="1 2">
    <name type="scientific">Camelliibacillus cellulosilyticus</name>
    <dbReference type="NCBI Taxonomy" id="2174486"/>
    <lineage>
        <taxon>Bacteria</taxon>
        <taxon>Bacillati</taxon>
        <taxon>Bacillota</taxon>
        <taxon>Bacilli</taxon>
        <taxon>Bacillales</taxon>
        <taxon>Sporolactobacillaceae</taxon>
        <taxon>Camelliibacillus</taxon>
    </lineage>
</organism>